<evidence type="ECO:0000313" key="3">
    <source>
        <dbReference type="Proteomes" id="UP001610446"/>
    </source>
</evidence>
<keyword evidence="3" id="KW-1185">Reference proteome</keyword>
<protein>
    <submittedName>
        <fullName evidence="2">Uncharacterized protein</fullName>
    </submittedName>
</protein>
<comment type="caution">
    <text evidence="2">The sequence shown here is derived from an EMBL/GenBank/DDBJ whole genome shotgun (WGS) entry which is preliminary data.</text>
</comment>
<organism evidence="2 3">
    <name type="scientific">Aspergillus pseudoustus</name>
    <dbReference type="NCBI Taxonomy" id="1810923"/>
    <lineage>
        <taxon>Eukaryota</taxon>
        <taxon>Fungi</taxon>
        <taxon>Dikarya</taxon>
        <taxon>Ascomycota</taxon>
        <taxon>Pezizomycotina</taxon>
        <taxon>Eurotiomycetes</taxon>
        <taxon>Eurotiomycetidae</taxon>
        <taxon>Eurotiales</taxon>
        <taxon>Aspergillaceae</taxon>
        <taxon>Aspergillus</taxon>
        <taxon>Aspergillus subgen. Nidulantes</taxon>
    </lineage>
</organism>
<accession>A0ABR4IHN9</accession>
<gene>
    <name evidence="2" type="ORF">BJY01DRAFT_255756</name>
</gene>
<evidence type="ECO:0000313" key="2">
    <source>
        <dbReference type="EMBL" id="KAL2827271.1"/>
    </source>
</evidence>
<sequence>MSALWDPLDVCAISELLQYLTCIRVTKSRRSCGLIVSQEARLKANSKLETLGRITPNSDEVKAWLLKIAGLLLCKQWHQNQGLSIARQWQEAVRNLAPLELTMPHGRAQIPRTLGDHTPDVTAGSSEHPYH</sequence>
<feature type="region of interest" description="Disordered" evidence="1">
    <location>
        <begin position="109"/>
        <end position="131"/>
    </location>
</feature>
<dbReference type="EMBL" id="JBFXLU010000406">
    <property type="protein sequence ID" value="KAL2827271.1"/>
    <property type="molecule type" value="Genomic_DNA"/>
</dbReference>
<evidence type="ECO:0000256" key="1">
    <source>
        <dbReference type="SAM" id="MobiDB-lite"/>
    </source>
</evidence>
<reference evidence="2 3" key="1">
    <citation type="submission" date="2024-07" db="EMBL/GenBank/DDBJ databases">
        <title>Section-level genome sequencing and comparative genomics of Aspergillus sections Usti and Cavernicolus.</title>
        <authorList>
            <consortium name="Lawrence Berkeley National Laboratory"/>
            <person name="Nybo J.L."/>
            <person name="Vesth T.C."/>
            <person name="Theobald S."/>
            <person name="Frisvad J.C."/>
            <person name="Larsen T.O."/>
            <person name="Kjaerboelling I."/>
            <person name="Rothschild-Mancinelli K."/>
            <person name="Lyhne E.K."/>
            <person name="Kogle M.E."/>
            <person name="Barry K."/>
            <person name="Clum A."/>
            <person name="Na H."/>
            <person name="Ledsgaard L."/>
            <person name="Lin J."/>
            <person name="Lipzen A."/>
            <person name="Kuo A."/>
            <person name="Riley R."/>
            <person name="Mondo S."/>
            <person name="Labutti K."/>
            <person name="Haridas S."/>
            <person name="Pangalinan J."/>
            <person name="Salamov A.A."/>
            <person name="Simmons B.A."/>
            <person name="Magnuson J.K."/>
            <person name="Chen J."/>
            <person name="Drula E."/>
            <person name="Henrissat B."/>
            <person name="Wiebenga A."/>
            <person name="Lubbers R.J."/>
            <person name="Gomes A.C."/>
            <person name="Makela M.R."/>
            <person name="Stajich J."/>
            <person name="Grigoriev I.V."/>
            <person name="Mortensen U.H."/>
            <person name="De Vries R.P."/>
            <person name="Baker S.E."/>
            <person name="Andersen M.R."/>
        </authorList>
    </citation>
    <scope>NUCLEOTIDE SEQUENCE [LARGE SCALE GENOMIC DNA]</scope>
    <source>
        <strain evidence="2 3">CBS 123904</strain>
    </source>
</reference>
<name>A0ABR4IHN9_9EURO</name>
<proteinExistence type="predicted"/>
<dbReference type="Proteomes" id="UP001610446">
    <property type="component" value="Unassembled WGS sequence"/>
</dbReference>